<dbReference type="GO" id="GO:0008841">
    <property type="term" value="F:dihydrofolate synthase activity"/>
    <property type="evidence" value="ECO:0007669"/>
    <property type="project" value="TreeGrafter"/>
</dbReference>
<dbReference type="InterPro" id="IPR018109">
    <property type="entry name" value="Folylpolyglutamate_synth_CS"/>
</dbReference>
<name>E7GD68_9FIRM</name>
<dbReference type="Pfam" id="PF08245">
    <property type="entry name" value="Mur_ligase_M"/>
    <property type="match status" value="1"/>
</dbReference>
<dbReference type="EC" id="6.3.2.17" evidence="2"/>
<dbReference type="InterPro" id="IPR001645">
    <property type="entry name" value="Folylpolyglutamate_synth"/>
</dbReference>
<dbReference type="InterPro" id="IPR013221">
    <property type="entry name" value="Mur_ligase_cen"/>
</dbReference>
<evidence type="ECO:0000256" key="1">
    <source>
        <dbReference type="ARBA" id="ARBA00008276"/>
    </source>
</evidence>
<dbReference type="SUPFAM" id="SSF55729">
    <property type="entry name" value="Acyl-CoA N-acyltransferases (Nat)"/>
    <property type="match status" value="1"/>
</dbReference>
<dbReference type="Pfam" id="PF13673">
    <property type="entry name" value="Acetyltransf_10"/>
    <property type="match status" value="1"/>
</dbReference>
<evidence type="ECO:0000313" key="11">
    <source>
        <dbReference type="EMBL" id="EFW03919.1"/>
    </source>
</evidence>
<comment type="similarity">
    <text evidence="1">Belongs to the folylpolyglutamate synthase family.</text>
</comment>
<keyword evidence="5" id="KW-0547">Nucleotide-binding</keyword>
<dbReference type="PROSITE" id="PS01011">
    <property type="entry name" value="FOLYLPOLYGLU_SYNT_1"/>
    <property type="match status" value="1"/>
</dbReference>
<dbReference type="GO" id="GO:0005737">
    <property type="term" value="C:cytoplasm"/>
    <property type="evidence" value="ECO:0007669"/>
    <property type="project" value="TreeGrafter"/>
</dbReference>
<comment type="caution">
    <text evidence="11">The sequence shown here is derived from an EMBL/GenBank/DDBJ whole genome shotgun (WGS) entry which is preliminary data.</text>
</comment>
<evidence type="ECO:0000259" key="10">
    <source>
        <dbReference type="PROSITE" id="PS51186"/>
    </source>
</evidence>
<dbReference type="GO" id="GO:0016747">
    <property type="term" value="F:acyltransferase activity, transferring groups other than amino-acyl groups"/>
    <property type="evidence" value="ECO:0007669"/>
    <property type="project" value="InterPro"/>
</dbReference>
<keyword evidence="7" id="KW-0460">Magnesium</keyword>
<feature type="domain" description="N-acetyltransferase" evidence="10">
    <location>
        <begin position="1"/>
        <end position="150"/>
    </location>
</feature>
<dbReference type="STRING" id="100884.GCA_000269565_00363"/>
<dbReference type="InterPro" id="IPR016181">
    <property type="entry name" value="Acyl_CoA_acyltransferase"/>
</dbReference>
<dbReference type="NCBIfam" id="TIGR01499">
    <property type="entry name" value="folC"/>
    <property type="match status" value="1"/>
</dbReference>
<dbReference type="InterPro" id="IPR036615">
    <property type="entry name" value="Mur_ligase_C_dom_sf"/>
</dbReference>
<gene>
    <name evidence="11" type="ORF">HMPREF9488_02711</name>
</gene>
<sequence length="561" mass="64418">MNIRILRGHEVSEANQLIKDVFMRQIAPTYVAEGIEMFLSSFNDEHILSLMKQQHLLMLGAFDEKLVGVIGIRDLKDIQSLFVDPAYQGQHIGTKLLESAKQLMYGDVYVNSAPSAETFYRSQGFQKVHDEQVVNGIRFVPMVYHSVNEEKFSNYNQVHDFIASQKDRVYALDNFKRFMNDMCNPQTLLKTIHIGGTNGKGSTTNYIRSVLQKEGYRVATFTSPVLVTRLEIMRINNQHIQDDEIVCYANRYMSLWLEYELSMFEIEVFIAIMFFLKHRVDFAVFEVGLGGALDATNIVAPIISANTNIGLDHTEYLGDTYEKIAFTKGGIIKDCIPFVTGEKKLGCLNVFKELCQQHHSQFIKVQDIQNIEENKNTISFDYATYHVVLQTGARYQCENSALAIEILLYLKNNGYIILNKETLLEGLRDAVWEGRFEVVCDKPLMIIDGAHNKEGIEAFYQSAKKYQNIKIIFSALRDKDTHAMIEKLLKLTDDVTVCEFDFYRAQSAEKLAENFPVKIEKDWKKAIDESFHHNGVVFITGSLYFISQVRPYIYQLQKKSL</sequence>
<dbReference type="Gene3D" id="3.40.1190.10">
    <property type="entry name" value="Mur-like, catalytic domain"/>
    <property type="match status" value="1"/>
</dbReference>
<evidence type="ECO:0000313" key="12">
    <source>
        <dbReference type="Proteomes" id="UP000003157"/>
    </source>
</evidence>
<protein>
    <recommendedName>
        <fullName evidence="2">tetrahydrofolate synthase</fullName>
        <ecNumber evidence="2">6.3.2.17</ecNumber>
    </recommendedName>
    <alternativeName>
        <fullName evidence="8">Tetrahydrofolylpolyglutamate synthase</fullName>
    </alternativeName>
</protein>
<dbReference type="PANTHER" id="PTHR11136:SF0">
    <property type="entry name" value="DIHYDROFOLATE SYNTHETASE-RELATED"/>
    <property type="match status" value="1"/>
</dbReference>
<dbReference type="eggNOG" id="COG0285">
    <property type="taxonomic scope" value="Bacteria"/>
</dbReference>
<evidence type="ECO:0000256" key="2">
    <source>
        <dbReference type="ARBA" id="ARBA00013025"/>
    </source>
</evidence>
<evidence type="ECO:0000256" key="4">
    <source>
        <dbReference type="ARBA" id="ARBA00022723"/>
    </source>
</evidence>
<dbReference type="Pfam" id="PF02875">
    <property type="entry name" value="Mur_ligase_C"/>
    <property type="match status" value="1"/>
</dbReference>
<dbReference type="InterPro" id="IPR036565">
    <property type="entry name" value="Mur-like_cat_sf"/>
</dbReference>
<evidence type="ECO:0000256" key="6">
    <source>
        <dbReference type="ARBA" id="ARBA00022840"/>
    </source>
</evidence>
<dbReference type="EMBL" id="ADKX01000041">
    <property type="protein sequence ID" value="EFW03919.1"/>
    <property type="molecule type" value="Genomic_DNA"/>
</dbReference>
<proteinExistence type="inferred from homology"/>
<dbReference type="OrthoDB" id="9809356at2"/>
<dbReference type="RefSeq" id="WP_008789798.1">
    <property type="nucleotide sequence ID" value="NZ_AKCB01000001.1"/>
</dbReference>
<dbReference type="Gene3D" id="3.40.630.30">
    <property type="match status" value="1"/>
</dbReference>
<dbReference type="GO" id="GO:0004326">
    <property type="term" value="F:tetrahydrofolylpolyglutamate synthase activity"/>
    <property type="evidence" value="ECO:0007669"/>
    <property type="project" value="UniProtKB-EC"/>
</dbReference>
<dbReference type="InterPro" id="IPR004101">
    <property type="entry name" value="Mur_ligase_C"/>
</dbReference>
<dbReference type="SUPFAM" id="SSF53244">
    <property type="entry name" value="MurD-like peptide ligases, peptide-binding domain"/>
    <property type="match status" value="1"/>
</dbReference>
<evidence type="ECO:0000256" key="9">
    <source>
        <dbReference type="ARBA" id="ARBA00047493"/>
    </source>
</evidence>
<dbReference type="PANTHER" id="PTHR11136">
    <property type="entry name" value="FOLYLPOLYGLUTAMATE SYNTHASE-RELATED"/>
    <property type="match status" value="1"/>
</dbReference>
<comment type="catalytic activity">
    <reaction evidence="9">
        <text>(6S)-5,6,7,8-tetrahydrofolyl-(gamma-L-Glu)(n) + L-glutamate + ATP = (6S)-5,6,7,8-tetrahydrofolyl-(gamma-L-Glu)(n+1) + ADP + phosphate + H(+)</text>
        <dbReference type="Rhea" id="RHEA:10580"/>
        <dbReference type="Rhea" id="RHEA-COMP:14738"/>
        <dbReference type="Rhea" id="RHEA-COMP:14740"/>
        <dbReference type="ChEBI" id="CHEBI:15378"/>
        <dbReference type="ChEBI" id="CHEBI:29985"/>
        <dbReference type="ChEBI" id="CHEBI:30616"/>
        <dbReference type="ChEBI" id="CHEBI:43474"/>
        <dbReference type="ChEBI" id="CHEBI:141005"/>
        <dbReference type="ChEBI" id="CHEBI:456216"/>
        <dbReference type="EC" id="6.3.2.17"/>
    </reaction>
</comment>
<dbReference type="HOGENOM" id="CLU_015869_1_1_9"/>
<dbReference type="PROSITE" id="PS01012">
    <property type="entry name" value="FOLYLPOLYGLU_SYNT_2"/>
    <property type="match status" value="1"/>
</dbReference>
<accession>E7GD68</accession>
<dbReference type="Proteomes" id="UP000003157">
    <property type="component" value="Unassembled WGS sequence"/>
</dbReference>
<dbReference type="SUPFAM" id="SSF53623">
    <property type="entry name" value="MurD-like peptide ligases, catalytic domain"/>
    <property type="match status" value="1"/>
</dbReference>
<evidence type="ECO:0000256" key="5">
    <source>
        <dbReference type="ARBA" id="ARBA00022741"/>
    </source>
</evidence>
<evidence type="ECO:0000256" key="7">
    <source>
        <dbReference type="ARBA" id="ARBA00022842"/>
    </source>
</evidence>
<keyword evidence="4" id="KW-0479">Metal-binding</keyword>
<dbReference type="GeneID" id="78228279"/>
<dbReference type="GO" id="GO:0005524">
    <property type="term" value="F:ATP binding"/>
    <property type="evidence" value="ECO:0007669"/>
    <property type="project" value="UniProtKB-KW"/>
</dbReference>
<evidence type="ECO:0000256" key="3">
    <source>
        <dbReference type="ARBA" id="ARBA00022598"/>
    </source>
</evidence>
<keyword evidence="3" id="KW-0436">Ligase</keyword>
<dbReference type="PROSITE" id="PS51186">
    <property type="entry name" value="GNAT"/>
    <property type="match status" value="1"/>
</dbReference>
<keyword evidence="12" id="KW-1185">Reference proteome</keyword>
<dbReference type="AlphaFoldDB" id="E7GD68"/>
<organism evidence="11 12">
    <name type="scientific">Coprobacillus cateniformis</name>
    <dbReference type="NCBI Taxonomy" id="100884"/>
    <lineage>
        <taxon>Bacteria</taxon>
        <taxon>Bacillati</taxon>
        <taxon>Bacillota</taxon>
        <taxon>Erysipelotrichia</taxon>
        <taxon>Erysipelotrichales</taxon>
        <taxon>Coprobacillaceae</taxon>
        <taxon>Coprobacillus</taxon>
    </lineage>
</organism>
<evidence type="ECO:0000256" key="8">
    <source>
        <dbReference type="ARBA" id="ARBA00030592"/>
    </source>
</evidence>
<dbReference type="CDD" id="cd04301">
    <property type="entry name" value="NAT_SF"/>
    <property type="match status" value="1"/>
</dbReference>
<reference evidence="11 12" key="1">
    <citation type="submission" date="2010-12" db="EMBL/GenBank/DDBJ databases">
        <title>The Genome Sequence of Coprobacillus sp. strain 29_1.</title>
        <authorList>
            <consortium name="The Broad Institute Genome Sequencing Platform"/>
            <person name="Earl A."/>
            <person name="Ward D."/>
            <person name="Feldgarden M."/>
            <person name="Gevers D."/>
            <person name="Daigneault M."/>
            <person name="Sibley C.D."/>
            <person name="White A."/>
            <person name="Strauss J."/>
            <person name="Allen-Vercoe E."/>
            <person name="Young S.K."/>
            <person name="Zeng Q."/>
            <person name="Gargeya S."/>
            <person name="Fitzgerald M."/>
            <person name="Haas B."/>
            <person name="Abouelleil A."/>
            <person name="Alvarado L."/>
            <person name="Arachchi H.M."/>
            <person name="Berlin A."/>
            <person name="Brown A."/>
            <person name="Chapman S.B."/>
            <person name="Chen Z."/>
            <person name="Dunbar C."/>
            <person name="Freedman E."/>
            <person name="Gearin G."/>
            <person name="Gellesch M."/>
            <person name="Goldberg J."/>
            <person name="Griggs A."/>
            <person name="Gujja S."/>
            <person name="Heilman E."/>
            <person name="Heiman D."/>
            <person name="Howarth C."/>
            <person name="Larson L."/>
            <person name="Lui A."/>
            <person name="MacDonald P.J.P."/>
            <person name="Mehta T."/>
            <person name="Montmayeur A."/>
            <person name="Murphy C."/>
            <person name="Neiman D."/>
            <person name="Pearson M."/>
            <person name="Priest M."/>
            <person name="Roberts A."/>
            <person name="Saif S."/>
            <person name="Shea T."/>
            <person name="Shenoy N."/>
            <person name="Sisk P."/>
            <person name="Stolte C."/>
            <person name="Sykes S."/>
            <person name="White J."/>
            <person name="Yandava C."/>
            <person name="Nusbaum C."/>
            <person name="Birren B."/>
        </authorList>
    </citation>
    <scope>NUCLEOTIDE SEQUENCE [LARGE SCALE GENOMIC DNA]</scope>
    <source>
        <strain evidence="11 12">29_1</strain>
    </source>
</reference>
<keyword evidence="6" id="KW-0067">ATP-binding</keyword>
<dbReference type="GO" id="GO:0046872">
    <property type="term" value="F:metal ion binding"/>
    <property type="evidence" value="ECO:0007669"/>
    <property type="project" value="UniProtKB-KW"/>
</dbReference>
<dbReference type="Gene3D" id="3.90.190.20">
    <property type="entry name" value="Mur ligase, C-terminal domain"/>
    <property type="match status" value="1"/>
</dbReference>
<dbReference type="InterPro" id="IPR000182">
    <property type="entry name" value="GNAT_dom"/>
</dbReference>